<evidence type="ECO:0000313" key="16">
    <source>
        <dbReference type="Proteomes" id="UP000266196"/>
    </source>
</evidence>
<dbReference type="InterPro" id="IPR038507">
    <property type="entry name" value="YcnI-like_sf"/>
</dbReference>
<keyword evidence="1" id="KW-0732">Signal</keyword>
<evidence type="ECO:0000313" key="14">
    <source>
        <dbReference type="Proteomes" id="UP000265427"/>
    </source>
</evidence>
<evidence type="ECO:0000313" key="10">
    <source>
        <dbReference type="EMBL" id="RHZ17593.1"/>
    </source>
</evidence>
<dbReference type="Proteomes" id="UP000266643">
    <property type="component" value="Unassembled WGS sequence"/>
</dbReference>
<accession>W4G6S7</accession>
<name>W4G6S7_APHAT</name>
<reference evidence="14 15" key="3">
    <citation type="submission" date="2018-08" db="EMBL/GenBank/DDBJ databases">
        <title>Aphanomyces genome sequencing and annotation.</title>
        <authorList>
            <person name="Minardi D."/>
            <person name="Oidtmann B."/>
            <person name="Van Der Giezen M."/>
            <person name="Studholme D.J."/>
        </authorList>
    </citation>
    <scope>NUCLEOTIDE SEQUENCE [LARGE SCALE GENOMIC DNA]</scope>
    <source>
        <strain evidence="10 16">197901</strain>
        <strain evidence="7 18">D2</strain>
        <strain evidence="11 21">Da</strain>
        <strain evidence="12 23">FDL457</strain>
        <strain evidence="4 14">Kv</strain>
        <strain evidence="8 15">SA</strain>
        <strain evidence="6 19">Si</strain>
        <strain evidence="9 22">Sv</strain>
        <strain evidence="5 17">Yx</strain>
    </source>
</reference>
<evidence type="ECO:0000313" key="12">
    <source>
        <dbReference type="EMBL" id="RHZ42875.1"/>
    </source>
</evidence>
<dbReference type="GeneID" id="20812228"/>
<evidence type="ECO:0000313" key="20">
    <source>
        <dbReference type="Proteomes" id="UP000284702"/>
    </source>
</evidence>
<dbReference type="STRING" id="112090.W4G6S7"/>
<evidence type="ECO:0000313" key="15">
    <source>
        <dbReference type="Proteomes" id="UP000265716"/>
    </source>
</evidence>
<dbReference type="Gene3D" id="2.60.40.2230">
    <property type="entry name" value="Uncharacterised protein YcnI-like PF07987, DUF1775"/>
    <property type="match status" value="1"/>
</dbReference>
<protein>
    <recommendedName>
        <fullName evidence="2">YncI copper-binding domain-containing protein</fullName>
    </recommendedName>
</protein>
<evidence type="ECO:0000313" key="9">
    <source>
        <dbReference type="EMBL" id="RHY94248.1"/>
    </source>
</evidence>
<dbReference type="RefSeq" id="XP_009835014.1">
    <property type="nucleotide sequence ID" value="XM_009836712.1"/>
</dbReference>
<feature type="domain" description="YncI copper-binding" evidence="2">
    <location>
        <begin position="19"/>
        <end position="157"/>
    </location>
</feature>
<gene>
    <name evidence="13" type="ORF">B5M09_002856</name>
    <name evidence="5" type="ORF">DYB25_002387</name>
    <name evidence="12" type="ORF">DYB26_001947</name>
    <name evidence="7" type="ORF">DYB30_008307</name>
    <name evidence="10" type="ORF">DYB31_004604</name>
    <name evidence="6" type="ORF">DYB34_000455</name>
    <name evidence="9" type="ORF">DYB35_001226</name>
    <name evidence="4" type="ORF">DYB36_001059</name>
    <name evidence="11" type="ORF">DYB37_000827</name>
    <name evidence="8" type="ORF">DYB38_005810</name>
    <name evidence="3" type="ORF">H257_10232</name>
</gene>
<dbReference type="Proteomes" id="UP000265716">
    <property type="component" value="Unassembled WGS sequence"/>
</dbReference>
<evidence type="ECO:0000313" key="8">
    <source>
        <dbReference type="EMBL" id="RHY68929.1"/>
    </source>
</evidence>
<proteinExistence type="predicted"/>
<reference evidence="3" key="1">
    <citation type="submission" date="2013-12" db="EMBL/GenBank/DDBJ databases">
        <title>The Genome Sequence of Aphanomyces astaci APO3.</title>
        <authorList>
            <consortium name="The Broad Institute Genomics Platform"/>
            <person name="Russ C."/>
            <person name="Tyler B."/>
            <person name="van West P."/>
            <person name="Dieguez-Uribeondo J."/>
            <person name="Young S.K."/>
            <person name="Zeng Q."/>
            <person name="Gargeya S."/>
            <person name="Fitzgerald M."/>
            <person name="Abouelleil A."/>
            <person name="Alvarado L."/>
            <person name="Chapman S.B."/>
            <person name="Gainer-Dewar J."/>
            <person name="Goldberg J."/>
            <person name="Griggs A."/>
            <person name="Gujja S."/>
            <person name="Hansen M."/>
            <person name="Howarth C."/>
            <person name="Imamovic A."/>
            <person name="Ireland A."/>
            <person name="Larimer J."/>
            <person name="McCowan C."/>
            <person name="Murphy C."/>
            <person name="Pearson M."/>
            <person name="Poon T.W."/>
            <person name="Priest M."/>
            <person name="Roberts A."/>
            <person name="Saif S."/>
            <person name="Shea T."/>
            <person name="Sykes S."/>
            <person name="Wortman J."/>
            <person name="Nusbaum C."/>
            <person name="Birren B."/>
        </authorList>
    </citation>
    <scope>NUCLEOTIDE SEQUENCE [LARGE SCALE GENOMIC DNA]</scope>
    <source>
        <strain evidence="3">APO3</strain>
    </source>
</reference>
<sequence>MRAVFALAATLLTVFVSAHVSIQPPTAVGNKNAVTAVRVPHAYKGHNTTNVTVLIPKGILSVKPQQMAGWQVKLQSKLNTTTNASVVEAVTWYGGNLPDELYQDFGLQVRVGDLPVGTVLYFPVVQETTNGTLPWTSVPDASGKIPNAGYPAAKLTIVNATTTAPSATNASSNQANTPAAAAKSSSSERHAVASGCLVAAFASLALAVSGP</sequence>
<dbReference type="EMBL" id="QUTE01009671">
    <property type="protein sequence ID" value="RHZ17593.1"/>
    <property type="molecule type" value="Genomic_DNA"/>
</dbReference>
<dbReference type="AlphaFoldDB" id="W4G6S7"/>
<dbReference type="VEuPathDB" id="FungiDB:H257_10232"/>
<dbReference type="EMBL" id="QUTD01011810">
    <property type="protein sequence ID" value="RHY39226.1"/>
    <property type="molecule type" value="Genomic_DNA"/>
</dbReference>
<dbReference type="EMBL" id="QUTF01000257">
    <property type="protein sequence ID" value="RHZ42875.1"/>
    <property type="molecule type" value="Genomic_DNA"/>
</dbReference>
<dbReference type="InterPro" id="IPR012533">
    <property type="entry name" value="YcnI-copper_dom"/>
</dbReference>
<evidence type="ECO:0000313" key="22">
    <source>
        <dbReference type="Proteomes" id="UP000285712"/>
    </source>
</evidence>
<feature type="signal peptide" evidence="1">
    <location>
        <begin position="1"/>
        <end position="18"/>
    </location>
</feature>
<dbReference type="EMBL" id="QUTA01004580">
    <property type="protein sequence ID" value="RHY19218.1"/>
    <property type="molecule type" value="Genomic_DNA"/>
</dbReference>
<dbReference type="Proteomes" id="UP000284702">
    <property type="component" value="Unassembled WGS sequence"/>
</dbReference>
<organism evidence="3">
    <name type="scientific">Aphanomyces astaci</name>
    <name type="common">Crayfish plague agent</name>
    <dbReference type="NCBI Taxonomy" id="112090"/>
    <lineage>
        <taxon>Eukaryota</taxon>
        <taxon>Sar</taxon>
        <taxon>Stramenopiles</taxon>
        <taxon>Oomycota</taxon>
        <taxon>Saprolegniomycetes</taxon>
        <taxon>Saprolegniales</taxon>
        <taxon>Verrucalvaceae</taxon>
        <taxon>Aphanomyces</taxon>
    </lineage>
</organism>
<dbReference type="EMBL" id="QUTH01003294">
    <property type="protein sequence ID" value="RHZ20386.1"/>
    <property type="molecule type" value="Genomic_DNA"/>
</dbReference>
<dbReference type="EMBL" id="QUSZ01006887">
    <property type="protein sequence ID" value="RHY04261.1"/>
    <property type="molecule type" value="Genomic_DNA"/>
</dbReference>
<dbReference type="EMBL" id="QUTB01011800">
    <property type="protein sequence ID" value="RHY37171.1"/>
    <property type="molecule type" value="Genomic_DNA"/>
</dbReference>
<feature type="chain" id="PRO_5038289637" description="YncI copper-binding domain-containing protein" evidence="1">
    <location>
        <begin position="19"/>
        <end position="211"/>
    </location>
</feature>
<dbReference type="EMBL" id="QUTG01002882">
    <property type="protein sequence ID" value="RHY94248.1"/>
    <property type="molecule type" value="Genomic_DNA"/>
</dbReference>
<dbReference type="Proteomes" id="UP000285430">
    <property type="component" value="Unassembled WGS sequence"/>
</dbReference>
<evidence type="ECO:0000313" key="17">
    <source>
        <dbReference type="Proteomes" id="UP000266239"/>
    </source>
</evidence>
<dbReference type="OrthoDB" id="4234at2759"/>
<evidence type="ECO:0000313" key="23">
    <source>
        <dbReference type="Proteomes" id="UP000286510"/>
    </source>
</evidence>
<dbReference type="Pfam" id="PF07987">
    <property type="entry name" value="DUF1775"/>
    <property type="match status" value="1"/>
</dbReference>
<evidence type="ECO:0000313" key="11">
    <source>
        <dbReference type="EMBL" id="RHZ20386.1"/>
    </source>
</evidence>
<evidence type="ECO:0000313" key="13">
    <source>
        <dbReference type="EMBL" id="RQM25582.1"/>
    </source>
</evidence>
<evidence type="ECO:0000313" key="21">
    <source>
        <dbReference type="Proteomes" id="UP000285430"/>
    </source>
</evidence>
<evidence type="ECO:0000313" key="3">
    <source>
        <dbReference type="EMBL" id="ETV75380.1"/>
    </source>
</evidence>
<evidence type="ECO:0000313" key="19">
    <source>
        <dbReference type="Proteomes" id="UP000283543"/>
    </source>
</evidence>
<evidence type="ECO:0000313" key="6">
    <source>
        <dbReference type="EMBL" id="RHY37171.1"/>
    </source>
</evidence>
<dbReference type="EMBL" id="MZMZ02002490">
    <property type="protein sequence ID" value="RQM25582.1"/>
    <property type="molecule type" value="Genomic_DNA"/>
</dbReference>
<evidence type="ECO:0000259" key="2">
    <source>
        <dbReference type="Pfam" id="PF07987"/>
    </source>
</evidence>
<evidence type="ECO:0000313" key="7">
    <source>
        <dbReference type="EMBL" id="RHY39226.1"/>
    </source>
</evidence>
<dbReference type="Proteomes" id="UP000283543">
    <property type="component" value="Unassembled WGS sequence"/>
</dbReference>
<dbReference type="Proteomes" id="UP000266196">
    <property type="component" value="Unassembled WGS sequence"/>
</dbReference>
<evidence type="ECO:0000313" key="5">
    <source>
        <dbReference type="EMBL" id="RHY19218.1"/>
    </source>
</evidence>
<dbReference type="EMBL" id="QUTC01003660">
    <property type="protein sequence ID" value="RHY68929.1"/>
    <property type="molecule type" value="Genomic_DNA"/>
</dbReference>
<evidence type="ECO:0000313" key="4">
    <source>
        <dbReference type="EMBL" id="RHY04261.1"/>
    </source>
</evidence>
<dbReference type="Proteomes" id="UP000265427">
    <property type="component" value="Unassembled WGS sequence"/>
</dbReference>
<dbReference type="Proteomes" id="UP000266239">
    <property type="component" value="Unassembled WGS sequence"/>
</dbReference>
<evidence type="ECO:0000313" key="18">
    <source>
        <dbReference type="Proteomes" id="UP000266643"/>
    </source>
</evidence>
<dbReference type="Proteomes" id="UP000286510">
    <property type="component" value="Unassembled WGS sequence"/>
</dbReference>
<reference evidence="13 20" key="2">
    <citation type="submission" date="2018-07" db="EMBL/GenBank/DDBJ databases">
        <title>Annotation of Aphanomyces astaci genome assembly.</title>
        <authorList>
            <person name="Studholme D.J."/>
        </authorList>
    </citation>
    <scope>NUCLEOTIDE SEQUENCE [LARGE SCALE GENOMIC DNA]</scope>
    <source>
        <strain evidence="13">Pc</strain>
    </source>
</reference>
<keyword evidence="20" id="KW-1185">Reference proteome</keyword>
<evidence type="ECO:0000256" key="1">
    <source>
        <dbReference type="SAM" id="SignalP"/>
    </source>
</evidence>
<dbReference type="Proteomes" id="UP000285712">
    <property type="component" value="Unassembled WGS sequence"/>
</dbReference>
<dbReference type="EMBL" id="KI913140">
    <property type="protein sequence ID" value="ETV75380.1"/>
    <property type="molecule type" value="Genomic_DNA"/>
</dbReference>